<accession>A0A0F6TD12</accession>
<protein>
    <submittedName>
        <fullName evidence="2">AzlC protein</fullName>
    </submittedName>
    <submittedName>
        <fullName evidence="3">Branched chain amino acid exporter, large subunit</fullName>
    </submittedName>
</protein>
<organism evidence="2 4">
    <name type="scientific">Corynebacterium kutscheri</name>
    <dbReference type="NCBI Taxonomy" id="35755"/>
    <lineage>
        <taxon>Bacteria</taxon>
        <taxon>Bacillati</taxon>
        <taxon>Actinomycetota</taxon>
        <taxon>Actinomycetes</taxon>
        <taxon>Mycobacteriales</taxon>
        <taxon>Corynebacteriaceae</taxon>
        <taxon>Corynebacterium</taxon>
    </lineage>
</organism>
<dbReference type="AlphaFoldDB" id="A0A0F6TD12"/>
<evidence type="ECO:0000313" key="5">
    <source>
        <dbReference type="Proteomes" id="UP000271380"/>
    </source>
</evidence>
<feature type="transmembrane region" description="Helical" evidence="1">
    <location>
        <begin position="36"/>
        <end position="58"/>
    </location>
</feature>
<name>A0A0F6TD12_9CORY</name>
<gene>
    <name evidence="3" type="primary">brnF</name>
    <name evidence="3" type="ORF">NCTC949_01169</name>
    <name evidence="2" type="ORF">UL82_03030</name>
</gene>
<feature type="transmembrane region" description="Helical" evidence="1">
    <location>
        <begin position="70"/>
        <end position="89"/>
    </location>
</feature>
<evidence type="ECO:0000313" key="3">
    <source>
        <dbReference type="EMBL" id="VEH06524.1"/>
    </source>
</evidence>
<evidence type="ECO:0000313" key="2">
    <source>
        <dbReference type="EMBL" id="AKE40821.1"/>
    </source>
</evidence>
<dbReference type="Proteomes" id="UP000271380">
    <property type="component" value="Chromosome"/>
</dbReference>
<sequence length="134" mass="14749">MGNIRYYVAPTISINVSFFVVGISYGMLIAARLPSWITSIMTTFAGSLDFVCIGLILADTPLSSITFTTLIIKILGMPFISLAKIYAIFRLYDESYVTATATPKKKINIPPALLPQSGLTYGIEWLIKIQKECS</sequence>
<dbReference type="EMBL" id="CP011312">
    <property type="protein sequence ID" value="AKE40821.1"/>
    <property type="molecule type" value="Genomic_DNA"/>
</dbReference>
<dbReference type="RefSeq" id="WP_126316783.1">
    <property type="nucleotide sequence ID" value="NZ_CP011312.1"/>
</dbReference>
<keyword evidence="1" id="KW-0812">Transmembrane</keyword>
<keyword evidence="1" id="KW-0472">Membrane</keyword>
<evidence type="ECO:0000313" key="4">
    <source>
        <dbReference type="Proteomes" id="UP000033457"/>
    </source>
</evidence>
<reference evidence="2 4" key="1">
    <citation type="journal article" date="2015" name="Genome Announc.">
        <title>Complete Genome Sequence of Corynebacterium kutscheri DSM 20755, a Corynebacterial Type Strain with Remarkably Low G+C Content of Chromosomal DNA.</title>
        <authorList>
            <person name="Ruckert C."/>
            <person name="Albersmeier A."/>
            <person name="Winkler A."/>
            <person name="Tauch A."/>
        </authorList>
    </citation>
    <scope>NUCLEOTIDE SEQUENCE [LARGE SCALE GENOMIC DNA]</scope>
    <source>
        <strain evidence="2 4">DSM 20755</strain>
    </source>
</reference>
<reference evidence="3 5" key="2">
    <citation type="submission" date="2018-12" db="EMBL/GenBank/DDBJ databases">
        <authorList>
            <consortium name="Pathogen Informatics"/>
        </authorList>
    </citation>
    <scope>NUCLEOTIDE SEQUENCE [LARGE SCALE GENOMIC DNA]</scope>
    <source>
        <strain evidence="3 5">NCTC949</strain>
    </source>
</reference>
<dbReference type="Proteomes" id="UP000033457">
    <property type="component" value="Chromosome"/>
</dbReference>
<keyword evidence="4" id="KW-1185">Reference proteome</keyword>
<dbReference type="KEGG" id="cku:UL82_03030"/>
<dbReference type="HOGENOM" id="CLU_1892693_0_0_11"/>
<dbReference type="EMBL" id="LR134377">
    <property type="protein sequence ID" value="VEH06524.1"/>
    <property type="molecule type" value="Genomic_DNA"/>
</dbReference>
<evidence type="ECO:0000256" key="1">
    <source>
        <dbReference type="SAM" id="Phobius"/>
    </source>
</evidence>
<proteinExistence type="predicted"/>
<keyword evidence="1" id="KW-1133">Transmembrane helix</keyword>
<feature type="transmembrane region" description="Helical" evidence="1">
    <location>
        <begin position="7"/>
        <end position="30"/>
    </location>
</feature>